<dbReference type="EC" id="5.3.1.9" evidence="4"/>
<dbReference type="RefSeq" id="WP_245630909.1">
    <property type="nucleotide sequence ID" value="NZ_CZPZ01000009.1"/>
</dbReference>
<evidence type="ECO:0000256" key="1">
    <source>
        <dbReference type="ARBA" id="ARBA00022432"/>
    </source>
</evidence>
<dbReference type="SUPFAM" id="SSF53697">
    <property type="entry name" value="SIS domain"/>
    <property type="match status" value="1"/>
</dbReference>
<dbReference type="GO" id="GO:0051156">
    <property type="term" value="P:glucose 6-phosphate metabolic process"/>
    <property type="evidence" value="ECO:0007669"/>
    <property type="project" value="TreeGrafter"/>
</dbReference>
<keyword evidence="7" id="KW-1185">Reference proteome</keyword>
<protein>
    <recommendedName>
        <fullName evidence="4">Glucose-6-phosphate isomerase</fullName>
        <ecNumber evidence="4">5.3.1.9</ecNumber>
    </recommendedName>
</protein>
<proteinExistence type="inferred from homology"/>
<dbReference type="GO" id="GO:0006094">
    <property type="term" value="P:gluconeogenesis"/>
    <property type="evidence" value="ECO:0007669"/>
    <property type="project" value="UniProtKB-KW"/>
</dbReference>
<evidence type="ECO:0000256" key="3">
    <source>
        <dbReference type="ARBA" id="ARBA00023235"/>
    </source>
</evidence>
<dbReference type="CDD" id="cd05015">
    <property type="entry name" value="SIS_PGI_1"/>
    <property type="match status" value="1"/>
</dbReference>
<keyword evidence="1 4" id="KW-0312">Gluconeogenesis</keyword>
<dbReference type="AlphaFoldDB" id="A0A0S4LHK6"/>
<dbReference type="PROSITE" id="PS51463">
    <property type="entry name" value="P_GLUCOSE_ISOMERASE_3"/>
    <property type="match status" value="1"/>
</dbReference>
<dbReference type="InterPro" id="IPR035476">
    <property type="entry name" value="SIS_PGI_1"/>
</dbReference>
<dbReference type="EMBL" id="CZPZ01000009">
    <property type="protein sequence ID" value="CUS34626.1"/>
    <property type="molecule type" value="Genomic_DNA"/>
</dbReference>
<dbReference type="PANTHER" id="PTHR11469:SF1">
    <property type="entry name" value="GLUCOSE-6-PHOSPHATE ISOMERASE"/>
    <property type="match status" value="1"/>
</dbReference>
<comment type="pathway">
    <text evidence="4">Carbohydrate degradation; glycolysis; D-glyceraldehyde 3-phosphate and glycerone phosphate from D-glucose: step 2/4.</text>
</comment>
<evidence type="ECO:0000256" key="2">
    <source>
        <dbReference type="ARBA" id="ARBA00023152"/>
    </source>
</evidence>
<dbReference type="InterPro" id="IPR001672">
    <property type="entry name" value="G6P_Isomerase"/>
</dbReference>
<dbReference type="UniPathway" id="UPA00109">
    <property type="reaction ID" value="UER00181"/>
</dbReference>
<dbReference type="GO" id="GO:0006096">
    <property type="term" value="P:glycolytic process"/>
    <property type="evidence" value="ECO:0007669"/>
    <property type="project" value="UniProtKB-UniPathway"/>
</dbReference>
<sequence length="565" mass="61563">MSMRLSDKLPALFQSTVNPVLDALNQAQVIERLWAKDHRVWKPDPKEITDRLGWLTVQDQMRQQLGQLQGCVTGAKGLNIKDVVLLGMGGSSLGPEVFRTVFGSQKGFPRLWVLDSTIPGWVRQVTKAISPTRTLFLVASKSGGTIEVMSLFAHFWNVVTKAKGNHGGKQFVAITDPGTGLEKMARDYGFGEIFTNPADIGGRYSVLSLFGLVPAALLGVDIVKLLDRAVDMAEQCRQQKAVETNPGAYLGAAMGSLAKTGRNKVTVIASPSLATFGLWVEQLLAESTGKEGTGLIPVAREPVLRPRAYGTDRFFVYLKLKGDKNLALDHAVHALVKAEHPVLQFNLRDRYDLGAEFFRWEFATAIAGHVLGIHPFDQPNVQESKDNTNRVLETFQSTGRLPEQASSQPKEAATDLSRLLQPGTYVSVLGYTTPSRPLEAAVGRLRRALMSKHRVATTFGYGPRYLHSTGQLHKGGPDTGVFLELVDRMAPDMPIPGKPFSFGTLANAQATGDIESLRAHQRQAVRVQLGRDQAATVNAIAAALAGAASSGRRTASKKRRKVVRR</sequence>
<gene>
    <name evidence="6" type="ORF">COMA2_170107</name>
</gene>
<feature type="compositionally biased region" description="Polar residues" evidence="5">
    <location>
        <begin position="397"/>
        <end position="409"/>
    </location>
</feature>
<keyword evidence="2 4" id="KW-0324">Glycolysis</keyword>
<accession>A0A0S4LHK6</accession>
<keyword evidence="3 4" id="KW-0413">Isomerase</keyword>
<comment type="catalytic activity">
    <reaction evidence="4">
        <text>alpha-D-glucose 6-phosphate = beta-D-fructose 6-phosphate</text>
        <dbReference type="Rhea" id="RHEA:11816"/>
        <dbReference type="ChEBI" id="CHEBI:57634"/>
        <dbReference type="ChEBI" id="CHEBI:58225"/>
        <dbReference type="EC" id="5.3.1.9"/>
    </reaction>
</comment>
<dbReference type="PANTHER" id="PTHR11469">
    <property type="entry name" value="GLUCOSE-6-PHOSPHATE ISOMERASE"/>
    <property type="match status" value="1"/>
</dbReference>
<evidence type="ECO:0000256" key="5">
    <source>
        <dbReference type="SAM" id="MobiDB-lite"/>
    </source>
</evidence>
<evidence type="ECO:0000256" key="4">
    <source>
        <dbReference type="RuleBase" id="RU000612"/>
    </source>
</evidence>
<organism evidence="6 7">
    <name type="scientific">Candidatus Nitrospira nitrificans</name>
    <dbReference type="NCBI Taxonomy" id="1742973"/>
    <lineage>
        <taxon>Bacteria</taxon>
        <taxon>Pseudomonadati</taxon>
        <taxon>Nitrospirota</taxon>
        <taxon>Nitrospiria</taxon>
        <taxon>Nitrospirales</taxon>
        <taxon>Nitrospiraceae</taxon>
        <taxon>Nitrospira</taxon>
    </lineage>
</organism>
<name>A0A0S4LHK6_9BACT</name>
<dbReference type="Proteomes" id="UP000198736">
    <property type="component" value="Unassembled WGS sequence"/>
</dbReference>
<dbReference type="GO" id="GO:0005829">
    <property type="term" value="C:cytosol"/>
    <property type="evidence" value="ECO:0007669"/>
    <property type="project" value="TreeGrafter"/>
</dbReference>
<dbReference type="STRING" id="1742973.COMA2_170107"/>
<comment type="similarity">
    <text evidence="4">Belongs to the GPI family.</text>
</comment>
<dbReference type="Gene3D" id="3.40.50.10490">
    <property type="entry name" value="Glucose-6-phosphate isomerase like protein, domain 1"/>
    <property type="match status" value="3"/>
</dbReference>
<dbReference type="PRINTS" id="PR00662">
    <property type="entry name" value="G6PISOMERASE"/>
</dbReference>
<evidence type="ECO:0000313" key="6">
    <source>
        <dbReference type="EMBL" id="CUS34626.1"/>
    </source>
</evidence>
<dbReference type="GO" id="GO:0097367">
    <property type="term" value="F:carbohydrate derivative binding"/>
    <property type="evidence" value="ECO:0007669"/>
    <property type="project" value="InterPro"/>
</dbReference>
<feature type="region of interest" description="Disordered" evidence="5">
    <location>
        <begin position="397"/>
        <end position="416"/>
    </location>
</feature>
<reference evidence="7" key="1">
    <citation type="submission" date="2015-10" db="EMBL/GenBank/DDBJ databases">
        <authorList>
            <person name="Luecker S."/>
            <person name="Luecker S."/>
        </authorList>
    </citation>
    <scope>NUCLEOTIDE SEQUENCE [LARGE SCALE GENOMIC DNA]</scope>
</reference>
<evidence type="ECO:0000313" key="7">
    <source>
        <dbReference type="Proteomes" id="UP000198736"/>
    </source>
</evidence>
<dbReference type="GO" id="GO:0004347">
    <property type="term" value="F:glucose-6-phosphate isomerase activity"/>
    <property type="evidence" value="ECO:0007669"/>
    <property type="project" value="UniProtKB-EC"/>
</dbReference>
<dbReference type="Pfam" id="PF00342">
    <property type="entry name" value="PGI"/>
    <property type="match status" value="1"/>
</dbReference>
<dbReference type="InterPro" id="IPR046348">
    <property type="entry name" value="SIS_dom_sf"/>
</dbReference>
<dbReference type="GO" id="GO:0048029">
    <property type="term" value="F:monosaccharide binding"/>
    <property type="evidence" value="ECO:0007669"/>
    <property type="project" value="TreeGrafter"/>
</dbReference>